<comment type="caution">
    <text evidence="1">The sequence shown here is derived from an EMBL/GenBank/DDBJ whole genome shotgun (WGS) entry which is preliminary data.</text>
</comment>
<dbReference type="AlphaFoldDB" id="A0A9X1JRF5"/>
<proteinExistence type="predicted"/>
<evidence type="ECO:0000313" key="1">
    <source>
        <dbReference type="EMBL" id="MBV7268552.1"/>
    </source>
</evidence>
<reference evidence="1" key="1">
    <citation type="submission" date="2021-04" db="EMBL/GenBank/DDBJ databases">
        <authorList>
            <person name="Pira H."/>
            <person name="Risdian C."/>
            <person name="Wink J."/>
        </authorList>
    </citation>
    <scope>NUCLEOTIDE SEQUENCE</scope>
    <source>
        <strain evidence="1">WHY3</strain>
    </source>
</reference>
<keyword evidence="2" id="KW-1185">Reference proteome</keyword>
<gene>
    <name evidence="1" type="ORF">KCG49_04995</name>
</gene>
<accession>A0A9X1JRF5</accession>
<sequence>MKISFYCLLVVVLLCILDVVYTQVYKKSNPRNKIQRVLALKNESFDYVFLGNSRVENIIVTPLINQETDKSALNLGIQQAKLNDVLVILKLLIHNNVKMQKLFVQIDSHYNDLGSSDIVKSQLLPYIHSNEIINSYLKENDSEFNQKYYIPFYRYAVNDYRVGFREVFASVLSQAKNTDFNDGYIPFGNRRNTAIPKLPASVISKNIVLDEIVEICKSNEIEIVLFCAPYCPGLHKDNYLSEIDYEIDNLYNFSSAITDSSYFADCGHLNHSGAMKFTEFLIDELKL</sequence>
<protein>
    <submittedName>
        <fullName evidence="1">Uncharacterized protein</fullName>
    </submittedName>
</protein>
<name>A0A9X1JRF5_9FLAO</name>
<organism evidence="1 2">
    <name type="scientific">Winogradskyella luteola</name>
    <dbReference type="NCBI Taxonomy" id="2828330"/>
    <lineage>
        <taxon>Bacteria</taxon>
        <taxon>Pseudomonadati</taxon>
        <taxon>Bacteroidota</taxon>
        <taxon>Flavobacteriia</taxon>
        <taxon>Flavobacteriales</taxon>
        <taxon>Flavobacteriaceae</taxon>
        <taxon>Winogradskyella</taxon>
    </lineage>
</organism>
<dbReference type="Proteomes" id="UP001138894">
    <property type="component" value="Unassembled WGS sequence"/>
</dbReference>
<dbReference type="EMBL" id="JAGSPD010000003">
    <property type="protein sequence ID" value="MBV7268552.1"/>
    <property type="molecule type" value="Genomic_DNA"/>
</dbReference>
<dbReference type="RefSeq" id="WP_218545098.1">
    <property type="nucleotide sequence ID" value="NZ_JAGSPD010000003.1"/>
</dbReference>
<evidence type="ECO:0000313" key="2">
    <source>
        <dbReference type="Proteomes" id="UP001138894"/>
    </source>
</evidence>